<evidence type="ECO:0000259" key="2">
    <source>
        <dbReference type="Pfam" id="PF13280"/>
    </source>
</evidence>
<feature type="domain" description="DNA-binding transcriptional repressor CapW winged helix-turn-helix" evidence="4">
    <location>
        <begin position="24"/>
        <end position="103"/>
    </location>
</feature>
<dbReference type="InterPro" id="IPR051534">
    <property type="entry name" value="CBASS_pafABC_assoc_protein"/>
</dbReference>
<feature type="domain" description="WYL" evidence="2">
    <location>
        <begin position="137"/>
        <end position="204"/>
    </location>
</feature>
<gene>
    <name evidence="5" type="ORF">PCO31010_00184</name>
</gene>
<dbReference type="Pfam" id="PF26109">
    <property type="entry name" value="WHD_BrxR"/>
    <property type="match status" value="1"/>
</dbReference>
<organism evidence="5 6">
    <name type="scientific">Pandoraea commovens</name>
    <dbReference type="NCBI Taxonomy" id="2508289"/>
    <lineage>
        <taxon>Bacteria</taxon>
        <taxon>Pseudomonadati</taxon>
        <taxon>Pseudomonadota</taxon>
        <taxon>Betaproteobacteria</taxon>
        <taxon>Burkholderiales</taxon>
        <taxon>Burkholderiaceae</taxon>
        <taxon>Pandoraea</taxon>
    </lineage>
</organism>
<dbReference type="Proteomes" id="UP000343335">
    <property type="component" value="Unassembled WGS sequence"/>
</dbReference>
<evidence type="ECO:0000313" key="5">
    <source>
        <dbReference type="EMBL" id="VVD62576.1"/>
    </source>
</evidence>
<dbReference type="Pfam" id="PF26107">
    <property type="entry name" value="BrxR_CTD"/>
    <property type="match status" value="1"/>
</dbReference>
<evidence type="ECO:0000259" key="4">
    <source>
        <dbReference type="Pfam" id="PF26109"/>
    </source>
</evidence>
<dbReference type="AlphaFoldDB" id="A0A5E4RGV4"/>
<dbReference type="InterPro" id="IPR059019">
    <property type="entry name" value="WHD_CapW"/>
</dbReference>
<dbReference type="InterPro" id="IPR059020">
    <property type="entry name" value="CapW_CTD"/>
</dbReference>
<dbReference type="InterPro" id="IPR026881">
    <property type="entry name" value="WYL_dom"/>
</dbReference>
<dbReference type="PROSITE" id="PS52050">
    <property type="entry name" value="WYL"/>
    <property type="match status" value="1"/>
</dbReference>
<dbReference type="PANTHER" id="PTHR34580:SF3">
    <property type="entry name" value="PROTEIN PAFB"/>
    <property type="match status" value="1"/>
</dbReference>
<dbReference type="PIRSF" id="PIRSF015558">
    <property type="entry name" value="Txn_reg_DeoR_prd"/>
    <property type="match status" value="1"/>
</dbReference>
<dbReference type="InterPro" id="IPR016634">
    <property type="entry name" value="CapW-like"/>
</dbReference>
<proteinExistence type="predicted"/>
<dbReference type="Pfam" id="PF13280">
    <property type="entry name" value="WYL"/>
    <property type="match status" value="1"/>
</dbReference>
<protein>
    <submittedName>
        <fullName evidence="5">Transcriptional regulator</fullName>
    </submittedName>
</protein>
<accession>A0A5E4RGV4</accession>
<dbReference type="EMBL" id="CABPSA010000001">
    <property type="protein sequence ID" value="VVD62576.1"/>
    <property type="molecule type" value="Genomic_DNA"/>
</dbReference>
<name>A0A5E4RGV4_9BURK</name>
<feature type="region of interest" description="Disordered" evidence="1">
    <location>
        <begin position="1"/>
        <end position="20"/>
    </location>
</feature>
<evidence type="ECO:0000256" key="1">
    <source>
        <dbReference type="SAM" id="MobiDB-lite"/>
    </source>
</evidence>
<sequence>MKTEIDSVQPAPVNEPKTGSRWGQERRLEFIDFRLQWDGRLNRSALTDFFGISVPQASADIARYQEMMPANMEYDRSSKAYVACKEFSPAFPVSHPSRYLNELLATTTGILPRDATFIGWWPSVAVAPLPSRALRVDVLSALLRAIRTHVGLRICYQSMSRTEPTIRVISPHALAFDGFRWHVRAYCHNRERFLDFVVARILDVDGESPAGLGQDDDKEWQTTVTLEIAPNPSLNAAKQRVIELDYGMLGGRLELQCKQALLFYSLKQLGLDVKTEAKPEVQQIVLINREEVERLMLQRVSES</sequence>
<feature type="domain" description="DNA-binding transcriptional repressor CapW C-terminal dimerisation" evidence="3">
    <location>
        <begin position="223"/>
        <end position="292"/>
    </location>
</feature>
<evidence type="ECO:0000313" key="6">
    <source>
        <dbReference type="Proteomes" id="UP000343335"/>
    </source>
</evidence>
<reference evidence="5 6" key="1">
    <citation type="submission" date="2019-08" db="EMBL/GenBank/DDBJ databases">
        <authorList>
            <person name="Peeters C."/>
        </authorList>
    </citation>
    <scope>NUCLEOTIDE SEQUENCE [LARGE SCALE GENOMIC DNA]</scope>
    <source>
        <strain evidence="5 6">LMG 31010</strain>
    </source>
</reference>
<evidence type="ECO:0000259" key="3">
    <source>
        <dbReference type="Pfam" id="PF26107"/>
    </source>
</evidence>
<dbReference type="RefSeq" id="WP_246184376.1">
    <property type="nucleotide sequence ID" value="NZ_CABPSA010000001.1"/>
</dbReference>
<dbReference type="PANTHER" id="PTHR34580">
    <property type="match status" value="1"/>
</dbReference>